<dbReference type="PANTHER" id="PTHR34266:SF2">
    <property type="entry name" value="THIAZOLE SYNTHASE"/>
    <property type="match status" value="1"/>
</dbReference>
<dbReference type="GO" id="GO:0005737">
    <property type="term" value="C:cytoplasm"/>
    <property type="evidence" value="ECO:0007669"/>
    <property type="project" value="UniProtKB-SubCell"/>
</dbReference>
<comment type="subcellular location">
    <subcellularLocation>
        <location evidence="2 13">Cytoplasm</location>
    </subcellularLocation>
</comment>
<evidence type="ECO:0000256" key="13">
    <source>
        <dbReference type="HAMAP-Rule" id="MF_00443"/>
    </source>
</evidence>
<evidence type="ECO:0000256" key="2">
    <source>
        <dbReference type="ARBA" id="ARBA00004496"/>
    </source>
</evidence>
<comment type="similarity">
    <text evidence="11 13">Belongs to the ThiG family.</text>
</comment>
<comment type="subunit">
    <text evidence="12 13">Homotetramer. Forms heterodimers with either ThiH or ThiS.</text>
</comment>
<evidence type="ECO:0000313" key="16">
    <source>
        <dbReference type="Proteomes" id="UP000198853"/>
    </source>
</evidence>
<dbReference type="Pfam" id="PF05690">
    <property type="entry name" value="ThiG"/>
    <property type="match status" value="1"/>
</dbReference>
<dbReference type="CDD" id="cd04728">
    <property type="entry name" value="ThiG"/>
    <property type="match status" value="1"/>
</dbReference>
<sequence>MLKIGDRTFRSRLLLGTGTFPSVDVQREAVKASETEILTFAVAKMNMDDDDDDLVAELNSDSFSMLPNTAGAKTAEEAVRIAKLARASGLSDMVKVEVIGDDQTLLPDAVETYRATEMLLEEGFITLPYIADDPVLASKLEELGAHAVMPGAAPIGTGRGILNPLHLSYIVAQSQVPVIVDAGIGAPSHASLAMEMGADAVLLNRAISQADDPVKMAEAMKLAIQAGRLSYEAGRIPVKRFAKASSPQEGVPFYG</sequence>
<dbReference type="UniPathway" id="UPA00060"/>
<dbReference type="InterPro" id="IPR013785">
    <property type="entry name" value="Aldolase_TIM"/>
</dbReference>
<dbReference type="EMBL" id="FNEN01000011">
    <property type="protein sequence ID" value="SDJ01673.1"/>
    <property type="molecule type" value="Genomic_DNA"/>
</dbReference>
<name>A0A1G8QAU1_9BACI</name>
<feature type="binding site" evidence="13">
    <location>
        <begin position="182"/>
        <end position="183"/>
    </location>
    <ligand>
        <name>1-deoxy-D-xylulose 5-phosphate</name>
        <dbReference type="ChEBI" id="CHEBI:57792"/>
    </ligand>
</feature>
<evidence type="ECO:0000256" key="7">
    <source>
        <dbReference type="ARBA" id="ARBA00022679"/>
    </source>
</evidence>
<evidence type="ECO:0000259" key="14">
    <source>
        <dbReference type="Pfam" id="PF05690"/>
    </source>
</evidence>
<proteinExistence type="inferred from homology"/>
<feature type="active site" description="Schiff-base intermediate with DXP" evidence="13">
    <location>
        <position position="95"/>
    </location>
</feature>
<evidence type="ECO:0000256" key="11">
    <source>
        <dbReference type="ARBA" id="ARBA00060826"/>
    </source>
</evidence>
<dbReference type="InterPro" id="IPR033983">
    <property type="entry name" value="Thiazole_synthase_ThiG"/>
</dbReference>
<evidence type="ECO:0000256" key="6">
    <source>
        <dbReference type="ARBA" id="ARBA00022490"/>
    </source>
</evidence>
<comment type="caution">
    <text evidence="13">Lacks conserved residue(s) required for the propagation of feature annotation.</text>
</comment>
<comment type="function">
    <text evidence="1 13">Catalyzes the rearrangement of 1-deoxy-D-xylulose 5-phosphate (DXP) to produce the thiazole phosphate moiety of thiamine. Sulfur is provided by the thiocarboxylate moiety of the carrier protein ThiS. In vitro, sulfur can be provided by H(2)S.</text>
</comment>
<evidence type="ECO:0000313" key="15">
    <source>
        <dbReference type="EMBL" id="SDJ01673.1"/>
    </source>
</evidence>
<accession>A0A1G8QAU1</accession>
<evidence type="ECO:0000256" key="12">
    <source>
        <dbReference type="ARBA" id="ARBA00062692"/>
    </source>
</evidence>
<dbReference type="SUPFAM" id="SSF110399">
    <property type="entry name" value="ThiG-like"/>
    <property type="match status" value="1"/>
</dbReference>
<reference evidence="15 16" key="1">
    <citation type="submission" date="2016-10" db="EMBL/GenBank/DDBJ databases">
        <authorList>
            <person name="de Groot N.N."/>
        </authorList>
    </citation>
    <scope>NUCLEOTIDE SEQUENCE [LARGE SCALE GENOMIC DNA]</scope>
    <source>
        <strain evidence="15 16">DSM 21771</strain>
    </source>
</reference>
<protein>
    <recommendedName>
        <fullName evidence="5 13">Thiazole synthase</fullName>
        <ecNumber evidence="4 13">2.8.1.10</ecNumber>
    </recommendedName>
</protein>
<evidence type="ECO:0000256" key="8">
    <source>
        <dbReference type="ARBA" id="ARBA00022977"/>
    </source>
</evidence>
<keyword evidence="8 13" id="KW-0784">Thiamine biosynthesis</keyword>
<feature type="binding site" evidence="13">
    <location>
        <position position="156"/>
    </location>
    <ligand>
        <name>1-deoxy-D-xylulose 5-phosphate</name>
        <dbReference type="ChEBI" id="CHEBI:57792"/>
    </ligand>
</feature>
<organism evidence="15 16">
    <name type="scientific">Natribacillus halophilus</name>
    <dbReference type="NCBI Taxonomy" id="549003"/>
    <lineage>
        <taxon>Bacteria</taxon>
        <taxon>Bacillati</taxon>
        <taxon>Bacillota</taxon>
        <taxon>Bacilli</taxon>
        <taxon>Bacillales</taxon>
        <taxon>Bacillaceae</taxon>
        <taxon>Natribacillus</taxon>
    </lineage>
</organism>
<dbReference type="AlphaFoldDB" id="A0A1G8QAU1"/>
<keyword evidence="7 13" id="KW-0808">Transferase</keyword>
<evidence type="ECO:0000256" key="4">
    <source>
        <dbReference type="ARBA" id="ARBA00011960"/>
    </source>
</evidence>
<comment type="catalytic activity">
    <reaction evidence="10 13">
        <text>[ThiS sulfur-carrier protein]-C-terminal-Gly-aminoethanethioate + 2-iminoacetate + 1-deoxy-D-xylulose 5-phosphate = [ThiS sulfur-carrier protein]-C-terminal Gly-Gly + 2-[(2R,5Z)-2-carboxy-4-methylthiazol-5(2H)-ylidene]ethyl phosphate + 2 H2O + H(+)</text>
        <dbReference type="Rhea" id="RHEA:26297"/>
        <dbReference type="Rhea" id="RHEA-COMP:12909"/>
        <dbReference type="Rhea" id="RHEA-COMP:19908"/>
        <dbReference type="ChEBI" id="CHEBI:15377"/>
        <dbReference type="ChEBI" id="CHEBI:15378"/>
        <dbReference type="ChEBI" id="CHEBI:57792"/>
        <dbReference type="ChEBI" id="CHEBI:62899"/>
        <dbReference type="ChEBI" id="CHEBI:77846"/>
        <dbReference type="ChEBI" id="CHEBI:90778"/>
        <dbReference type="ChEBI" id="CHEBI:232372"/>
        <dbReference type="EC" id="2.8.1.10"/>
    </reaction>
</comment>
<dbReference type="InterPro" id="IPR008867">
    <property type="entry name" value="ThiG"/>
</dbReference>
<evidence type="ECO:0000256" key="1">
    <source>
        <dbReference type="ARBA" id="ARBA00002834"/>
    </source>
</evidence>
<dbReference type="EC" id="2.8.1.10" evidence="4 13"/>
<evidence type="ECO:0000256" key="10">
    <source>
        <dbReference type="ARBA" id="ARBA00049897"/>
    </source>
</evidence>
<dbReference type="GO" id="GO:1990107">
    <property type="term" value="F:thiazole synthase activity"/>
    <property type="evidence" value="ECO:0007669"/>
    <property type="project" value="UniProtKB-EC"/>
</dbReference>
<keyword evidence="6 13" id="KW-0963">Cytoplasm</keyword>
<dbReference type="PANTHER" id="PTHR34266">
    <property type="entry name" value="THIAZOLE SYNTHASE"/>
    <property type="match status" value="1"/>
</dbReference>
<dbReference type="GO" id="GO:0009229">
    <property type="term" value="P:thiamine diphosphate biosynthetic process"/>
    <property type="evidence" value="ECO:0007669"/>
    <property type="project" value="UniProtKB-UniRule"/>
</dbReference>
<dbReference type="FunFam" id="3.20.20.70:FF:000049">
    <property type="entry name" value="Thiazole synthase"/>
    <property type="match status" value="1"/>
</dbReference>
<keyword evidence="9 13" id="KW-0704">Schiff base</keyword>
<dbReference type="Proteomes" id="UP000198853">
    <property type="component" value="Unassembled WGS sequence"/>
</dbReference>
<dbReference type="HAMAP" id="MF_00443">
    <property type="entry name" value="ThiG"/>
    <property type="match status" value="1"/>
</dbReference>
<gene>
    <name evidence="13" type="primary">thiG</name>
    <name evidence="15" type="ORF">SAMN04488123_11140</name>
</gene>
<keyword evidence="16" id="KW-1185">Reference proteome</keyword>
<feature type="domain" description="Thiazole synthase ThiG" evidence="14">
    <location>
        <begin position="3"/>
        <end position="247"/>
    </location>
</feature>
<dbReference type="RefSeq" id="WP_090399076.1">
    <property type="nucleotide sequence ID" value="NZ_FNEN01000011.1"/>
</dbReference>
<comment type="pathway">
    <text evidence="3 13">Cofactor biosynthesis; thiamine diphosphate biosynthesis.</text>
</comment>
<dbReference type="OrthoDB" id="9805935at2"/>
<evidence type="ECO:0000256" key="3">
    <source>
        <dbReference type="ARBA" id="ARBA00004948"/>
    </source>
</evidence>
<dbReference type="Gene3D" id="3.20.20.70">
    <property type="entry name" value="Aldolase class I"/>
    <property type="match status" value="1"/>
</dbReference>
<evidence type="ECO:0000256" key="5">
    <source>
        <dbReference type="ARBA" id="ARBA00019753"/>
    </source>
</evidence>
<evidence type="ECO:0000256" key="9">
    <source>
        <dbReference type="ARBA" id="ARBA00023270"/>
    </source>
</evidence>